<keyword evidence="3" id="KW-1185">Reference proteome</keyword>
<dbReference type="KEGG" id="alp:LPB137_11795"/>
<feature type="transmembrane region" description="Helical" evidence="1">
    <location>
        <begin position="121"/>
        <end position="139"/>
    </location>
</feature>
<accession>A0A1P8KQX2</accession>
<evidence type="ECO:0000313" key="2">
    <source>
        <dbReference type="EMBL" id="APW67012.1"/>
    </source>
</evidence>
<dbReference type="EMBL" id="CP019070">
    <property type="protein sequence ID" value="APW67012.1"/>
    <property type="molecule type" value="Genomic_DNA"/>
</dbReference>
<dbReference type="Proteomes" id="UP000186074">
    <property type="component" value="Chromosome"/>
</dbReference>
<dbReference type="STRING" id="1850254.LPB137_11795"/>
<proteinExistence type="predicted"/>
<evidence type="ECO:0000256" key="1">
    <source>
        <dbReference type="SAM" id="Phobius"/>
    </source>
</evidence>
<protein>
    <recommendedName>
        <fullName evidence="4">DUF829 domain-containing protein</fullName>
    </recommendedName>
</protein>
<sequence>MQEREVFYIAGYDPRGYRYYYSLYKKNAKKQNKINNLNIKLSKTKIINDYISSCEITTDKKTNTTYNFFSWNDIVKQTWAEGFLRNFIDTLYFIKMYMFTGIYTKVAKESPRQIIAGSYPLVYLFITIFTTAYLSFYSYEILSEYMNNLISVILAFALFLLGIKLIEKVGDKVAVFWLSRIYAFCARFSEKRVENIDERIELFSNHIFNQIKNNTNSKKEFILSTHSVGTILAIRITSDVIRKCVKENIDYSNFKLLTLGNCLPLVCYQKKFLEFREDLELLGKTKNFTWLDYTATIDGACFPMVDPIVSSGIKREKDCGPILLSTRFFKLFTKENYKKIKKEKYKAHFLYLMSTELAGNYDYFDITAGNKALEDRIQNYKKEK</sequence>
<reference evidence="2 3" key="1">
    <citation type="submission" date="2017-01" db="EMBL/GenBank/DDBJ databases">
        <title>Genome sequencing of Arcobacter sp. LPB0137.</title>
        <authorList>
            <person name="Lee G.-W."/>
            <person name="Yi H."/>
        </authorList>
    </citation>
    <scope>NUCLEOTIDE SEQUENCE [LARGE SCALE GENOMIC DNA]</scope>
    <source>
        <strain evidence="2 3">LPB0137</strain>
    </source>
</reference>
<evidence type="ECO:0000313" key="3">
    <source>
        <dbReference type="Proteomes" id="UP000186074"/>
    </source>
</evidence>
<keyword evidence="1" id="KW-0472">Membrane</keyword>
<name>A0A1P8KQX2_9BACT</name>
<keyword evidence="1" id="KW-1133">Transmembrane helix</keyword>
<gene>
    <name evidence="2" type="ORF">LPB137_11795</name>
</gene>
<dbReference type="AlphaFoldDB" id="A0A1P8KQX2"/>
<organism evidence="2 3">
    <name type="scientific">Poseidonibacter parvus</name>
    <dbReference type="NCBI Taxonomy" id="1850254"/>
    <lineage>
        <taxon>Bacteria</taxon>
        <taxon>Pseudomonadati</taxon>
        <taxon>Campylobacterota</taxon>
        <taxon>Epsilonproteobacteria</taxon>
        <taxon>Campylobacterales</taxon>
        <taxon>Arcobacteraceae</taxon>
        <taxon>Poseidonibacter</taxon>
    </lineage>
</organism>
<keyword evidence="1" id="KW-0812">Transmembrane</keyword>
<feature type="transmembrane region" description="Helical" evidence="1">
    <location>
        <begin position="145"/>
        <end position="163"/>
    </location>
</feature>
<evidence type="ECO:0008006" key="4">
    <source>
        <dbReference type="Google" id="ProtNLM"/>
    </source>
</evidence>